<evidence type="ECO:0000313" key="1">
    <source>
        <dbReference type="EMBL" id="KAK3941399.1"/>
    </source>
</evidence>
<gene>
    <name evidence="1" type="ORF">QBC46DRAFT_340532</name>
</gene>
<keyword evidence="2" id="KW-1185">Reference proteome</keyword>
<accession>A0AAN6NAE0</accession>
<evidence type="ECO:0000313" key="2">
    <source>
        <dbReference type="Proteomes" id="UP001303473"/>
    </source>
</evidence>
<dbReference type="EMBL" id="MU853783">
    <property type="protein sequence ID" value="KAK3941399.1"/>
    <property type="molecule type" value="Genomic_DNA"/>
</dbReference>
<comment type="caution">
    <text evidence="1">The sequence shown here is derived from an EMBL/GenBank/DDBJ whole genome shotgun (WGS) entry which is preliminary data.</text>
</comment>
<dbReference type="Proteomes" id="UP001303473">
    <property type="component" value="Unassembled WGS sequence"/>
</dbReference>
<protein>
    <recommendedName>
        <fullName evidence="3">Fungal N-terminal domain-containing protein</fullName>
    </recommendedName>
</protein>
<dbReference type="AlphaFoldDB" id="A0AAN6NAE0"/>
<organism evidence="1 2">
    <name type="scientific">Diplogelasinospora grovesii</name>
    <dbReference type="NCBI Taxonomy" id="303347"/>
    <lineage>
        <taxon>Eukaryota</taxon>
        <taxon>Fungi</taxon>
        <taxon>Dikarya</taxon>
        <taxon>Ascomycota</taxon>
        <taxon>Pezizomycotina</taxon>
        <taxon>Sordariomycetes</taxon>
        <taxon>Sordariomycetidae</taxon>
        <taxon>Sordariales</taxon>
        <taxon>Diplogelasinosporaceae</taxon>
        <taxon>Diplogelasinospora</taxon>
    </lineage>
</organism>
<sequence>MDPISIASTILVIAGKCITVTKSLSDLRGRFAHANLTISAICSESAVVNAALYRLQHLFNDESTQAFSRFRGRPDLSANIDLALTGCTLLYSCLDDEVRKLRFALDNAGRRLTTTQKAKAVWKDGTMKGMLQQIRGQATALNLLLQCFQLEHAAETRQLLRDQSDTIRQIRNDISALRSLYPAKHSIPDSVLGDRPLTQDIFADAKSIIDEREFEFDDIVVNSRVYRRVLAAAMSCGRGRNTFPESVKSYTGNEYHVRDAARGSEQKLMSPGVVSFYYNLALNRARMATSG</sequence>
<reference evidence="2" key="1">
    <citation type="journal article" date="2023" name="Mol. Phylogenet. Evol.">
        <title>Genome-scale phylogeny and comparative genomics of the fungal order Sordariales.</title>
        <authorList>
            <person name="Hensen N."/>
            <person name="Bonometti L."/>
            <person name="Westerberg I."/>
            <person name="Brannstrom I.O."/>
            <person name="Guillou S."/>
            <person name="Cros-Aarteil S."/>
            <person name="Calhoun S."/>
            <person name="Haridas S."/>
            <person name="Kuo A."/>
            <person name="Mondo S."/>
            <person name="Pangilinan J."/>
            <person name="Riley R."/>
            <person name="LaButti K."/>
            <person name="Andreopoulos B."/>
            <person name="Lipzen A."/>
            <person name="Chen C."/>
            <person name="Yan M."/>
            <person name="Daum C."/>
            <person name="Ng V."/>
            <person name="Clum A."/>
            <person name="Steindorff A."/>
            <person name="Ohm R.A."/>
            <person name="Martin F."/>
            <person name="Silar P."/>
            <person name="Natvig D.O."/>
            <person name="Lalanne C."/>
            <person name="Gautier V."/>
            <person name="Ament-Velasquez S.L."/>
            <person name="Kruys A."/>
            <person name="Hutchinson M.I."/>
            <person name="Powell A.J."/>
            <person name="Barry K."/>
            <person name="Miller A.N."/>
            <person name="Grigoriev I.V."/>
            <person name="Debuchy R."/>
            <person name="Gladieux P."/>
            <person name="Hiltunen Thoren M."/>
            <person name="Johannesson H."/>
        </authorList>
    </citation>
    <scope>NUCLEOTIDE SEQUENCE [LARGE SCALE GENOMIC DNA]</scope>
    <source>
        <strain evidence="2">CBS 340.73</strain>
    </source>
</reference>
<name>A0AAN6NAE0_9PEZI</name>
<proteinExistence type="predicted"/>
<evidence type="ECO:0008006" key="3">
    <source>
        <dbReference type="Google" id="ProtNLM"/>
    </source>
</evidence>